<proteinExistence type="predicted"/>
<dbReference type="Proteomes" id="UP000789366">
    <property type="component" value="Unassembled WGS sequence"/>
</dbReference>
<reference evidence="1" key="1">
    <citation type="submission" date="2021-06" db="EMBL/GenBank/DDBJ databases">
        <authorList>
            <person name="Kallberg Y."/>
            <person name="Tangrot J."/>
            <person name="Rosling A."/>
        </authorList>
    </citation>
    <scope>NUCLEOTIDE SEQUENCE</scope>
    <source>
        <strain evidence="1">28 12/20/2015</strain>
    </source>
</reference>
<evidence type="ECO:0000313" key="1">
    <source>
        <dbReference type="EMBL" id="CAG8637966.1"/>
    </source>
</evidence>
<gene>
    <name evidence="1" type="ORF">SPELUC_LOCUS8456</name>
</gene>
<organism evidence="1 2">
    <name type="scientific">Cetraspora pellucida</name>
    <dbReference type="NCBI Taxonomy" id="1433469"/>
    <lineage>
        <taxon>Eukaryota</taxon>
        <taxon>Fungi</taxon>
        <taxon>Fungi incertae sedis</taxon>
        <taxon>Mucoromycota</taxon>
        <taxon>Glomeromycotina</taxon>
        <taxon>Glomeromycetes</taxon>
        <taxon>Diversisporales</taxon>
        <taxon>Gigasporaceae</taxon>
        <taxon>Cetraspora</taxon>
    </lineage>
</organism>
<comment type="caution">
    <text evidence="1">The sequence shown here is derived from an EMBL/GenBank/DDBJ whole genome shotgun (WGS) entry which is preliminary data.</text>
</comment>
<dbReference type="EMBL" id="CAJVPW010012694">
    <property type="protein sequence ID" value="CAG8637966.1"/>
    <property type="molecule type" value="Genomic_DNA"/>
</dbReference>
<name>A0ACA9N7D4_9GLOM</name>
<protein>
    <submittedName>
        <fullName evidence="1">14876_t:CDS:1</fullName>
    </submittedName>
</protein>
<evidence type="ECO:0000313" key="2">
    <source>
        <dbReference type="Proteomes" id="UP000789366"/>
    </source>
</evidence>
<accession>A0ACA9N7D4</accession>
<sequence length="188" mass="21954">MQAFLPDKIFEDSEHNSNADTVELINEMGTISLNNESQIELDNTESLQINKKTEKKDENAEHNVLFHQGFVRLLSAFSNNNITPYRLIRLFFSQTILNTILTNTNEYMQSKNAGIAEHSWSSLTLDELKIWLGIIIYMGVIKLLSVTDYWSTDFKYSKYDISQIISMIHFQQIKYYLYISDINSKKLY</sequence>
<keyword evidence="2" id="KW-1185">Reference proteome</keyword>